<dbReference type="Pfam" id="PF01554">
    <property type="entry name" value="MatE"/>
    <property type="match status" value="1"/>
</dbReference>
<keyword evidence="4" id="KW-1185">Reference proteome</keyword>
<feature type="transmembrane region" description="Helical" evidence="2">
    <location>
        <begin position="143"/>
        <end position="165"/>
    </location>
</feature>
<accession>A0AAW1X0C5</accession>
<dbReference type="GO" id="GO:0015297">
    <property type="term" value="F:antiporter activity"/>
    <property type="evidence" value="ECO:0007669"/>
    <property type="project" value="InterPro"/>
</dbReference>
<evidence type="ECO:0000256" key="2">
    <source>
        <dbReference type="SAM" id="Phobius"/>
    </source>
</evidence>
<gene>
    <name evidence="3" type="ORF">M0R45_027421</name>
</gene>
<dbReference type="GO" id="GO:0016020">
    <property type="term" value="C:membrane"/>
    <property type="evidence" value="ECO:0007669"/>
    <property type="project" value="InterPro"/>
</dbReference>
<dbReference type="PANTHER" id="PTHR11206">
    <property type="entry name" value="MULTIDRUG RESISTANCE PROTEIN"/>
    <property type="match status" value="1"/>
</dbReference>
<comment type="similarity">
    <text evidence="1">Belongs to the multi antimicrobial extrusion (MATE) (TC 2.A.66.1) family.</text>
</comment>
<dbReference type="Proteomes" id="UP001457282">
    <property type="component" value="Unassembled WGS sequence"/>
</dbReference>
<comment type="caution">
    <text evidence="3">The sequence shown here is derived from an EMBL/GenBank/DDBJ whole genome shotgun (WGS) entry which is preliminary data.</text>
</comment>
<keyword evidence="2" id="KW-0472">Membrane</keyword>
<organism evidence="3 4">
    <name type="scientific">Rubus argutus</name>
    <name type="common">Southern blackberry</name>
    <dbReference type="NCBI Taxonomy" id="59490"/>
    <lineage>
        <taxon>Eukaryota</taxon>
        <taxon>Viridiplantae</taxon>
        <taxon>Streptophyta</taxon>
        <taxon>Embryophyta</taxon>
        <taxon>Tracheophyta</taxon>
        <taxon>Spermatophyta</taxon>
        <taxon>Magnoliopsida</taxon>
        <taxon>eudicotyledons</taxon>
        <taxon>Gunneridae</taxon>
        <taxon>Pentapetalae</taxon>
        <taxon>rosids</taxon>
        <taxon>fabids</taxon>
        <taxon>Rosales</taxon>
        <taxon>Rosaceae</taxon>
        <taxon>Rosoideae</taxon>
        <taxon>Rosoideae incertae sedis</taxon>
        <taxon>Rubus</taxon>
    </lineage>
</organism>
<dbReference type="AlphaFoldDB" id="A0AAW1X0C5"/>
<evidence type="ECO:0000256" key="1">
    <source>
        <dbReference type="ARBA" id="ARBA00010199"/>
    </source>
</evidence>
<dbReference type="EMBL" id="JBEDUW010000005">
    <property type="protein sequence ID" value="KAK9930382.1"/>
    <property type="molecule type" value="Genomic_DNA"/>
</dbReference>
<keyword evidence="2" id="KW-0812">Transmembrane</keyword>
<feature type="transmembrane region" description="Helical" evidence="2">
    <location>
        <begin position="28"/>
        <end position="47"/>
    </location>
</feature>
<dbReference type="GO" id="GO:0042910">
    <property type="term" value="F:xenobiotic transmembrane transporter activity"/>
    <property type="evidence" value="ECO:0007669"/>
    <property type="project" value="InterPro"/>
</dbReference>
<feature type="transmembrane region" description="Helical" evidence="2">
    <location>
        <begin position="68"/>
        <end position="90"/>
    </location>
</feature>
<name>A0AAW1X0C5_RUBAR</name>
<protein>
    <submittedName>
        <fullName evidence="3">Uncharacterized protein</fullName>
    </submittedName>
</protein>
<sequence length="217" mass="23133">MSSLEIWSFEMLVLASGWLPNPKLETSVLSISLNTCAMAYMIPLAFGGAASTRVSNLLGAGQPRLARLAACVTLCLVVTEGIVVAAVMILCRKVWGYCYSSEKEVVNYAGEMLIYVAVSHFVDGPQSVLSGIIRGSGQQKIGAYVNLGAYYLLGIPTGVLFAFSLHIGGKGLWIGIIVALCVQSLFLAIIVIQTDWDKEVKKASDRVHNTISAGDAS</sequence>
<keyword evidence="2" id="KW-1133">Transmembrane helix</keyword>
<evidence type="ECO:0000313" key="4">
    <source>
        <dbReference type="Proteomes" id="UP001457282"/>
    </source>
</evidence>
<feature type="transmembrane region" description="Helical" evidence="2">
    <location>
        <begin position="171"/>
        <end position="192"/>
    </location>
</feature>
<reference evidence="3 4" key="1">
    <citation type="journal article" date="2023" name="G3 (Bethesda)">
        <title>A chromosome-length genome assembly and annotation of blackberry (Rubus argutus, cv. 'Hillquist').</title>
        <authorList>
            <person name="Bruna T."/>
            <person name="Aryal R."/>
            <person name="Dudchenko O."/>
            <person name="Sargent D.J."/>
            <person name="Mead D."/>
            <person name="Buti M."/>
            <person name="Cavallini A."/>
            <person name="Hytonen T."/>
            <person name="Andres J."/>
            <person name="Pham M."/>
            <person name="Weisz D."/>
            <person name="Mascagni F."/>
            <person name="Usai G."/>
            <person name="Natali L."/>
            <person name="Bassil N."/>
            <person name="Fernandez G.E."/>
            <person name="Lomsadze A."/>
            <person name="Armour M."/>
            <person name="Olukolu B."/>
            <person name="Poorten T."/>
            <person name="Britton C."/>
            <person name="Davik J."/>
            <person name="Ashrafi H."/>
            <person name="Aiden E.L."/>
            <person name="Borodovsky M."/>
            <person name="Worthington M."/>
        </authorList>
    </citation>
    <scope>NUCLEOTIDE SEQUENCE [LARGE SCALE GENOMIC DNA]</scope>
    <source>
        <strain evidence="3">PI 553951</strain>
    </source>
</reference>
<dbReference type="InterPro" id="IPR002528">
    <property type="entry name" value="MATE_fam"/>
</dbReference>
<evidence type="ECO:0000313" key="3">
    <source>
        <dbReference type="EMBL" id="KAK9930382.1"/>
    </source>
</evidence>
<proteinExistence type="inferred from homology"/>